<dbReference type="PANTHER" id="PTHR34772:SF1">
    <property type="entry name" value="RNA-BINDING PROTEIN HFQ"/>
    <property type="match status" value="1"/>
</dbReference>
<dbReference type="NCBIfam" id="TIGR02383">
    <property type="entry name" value="Hfq"/>
    <property type="match status" value="1"/>
</dbReference>
<dbReference type="PROSITE" id="PS52002">
    <property type="entry name" value="SM"/>
    <property type="match status" value="1"/>
</dbReference>
<dbReference type="GO" id="GO:0005829">
    <property type="term" value="C:cytosol"/>
    <property type="evidence" value="ECO:0007669"/>
    <property type="project" value="TreeGrafter"/>
</dbReference>
<dbReference type="SUPFAM" id="SSF50182">
    <property type="entry name" value="Sm-like ribonucleoproteins"/>
    <property type="match status" value="2"/>
</dbReference>
<name>A0A4R1KB28_9BACT</name>
<dbReference type="GO" id="GO:0006355">
    <property type="term" value="P:regulation of DNA-templated transcription"/>
    <property type="evidence" value="ECO:0007669"/>
    <property type="project" value="InterPro"/>
</dbReference>
<dbReference type="Gene3D" id="2.30.30.100">
    <property type="match status" value="2"/>
</dbReference>
<sequence>MDSSVSGASFHAQIEFVFMHNARTRKIPLMFIMKNKERFRGRVMDFDPYHILLDDAELKILLSKNDIATVASARTVVDIDFISKIYYSAHQGRHPKHTRPPMQDIFLNEVRKSRSPIVSFLINGVKIRGSLIGFDNYTLLTSFEGRQQLVYKNTISTIYPIYQTGEIIKYDGER</sequence>
<reference evidence="4 5" key="1">
    <citation type="submission" date="2019-03" db="EMBL/GenBank/DDBJ databases">
        <title>Genomic Encyclopedia of Type Strains, Phase IV (KMG-IV): sequencing the most valuable type-strain genomes for metagenomic binning, comparative biology and taxonomic classification.</title>
        <authorList>
            <person name="Goeker M."/>
        </authorList>
    </citation>
    <scope>NUCLEOTIDE SEQUENCE [LARGE SCALE GENOMIC DNA]</scope>
    <source>
        <strain evidence="4 5">DSM 24984</strain>
    </source>
</reference>
<accession>A0A4R1KB28</accession>
<dbReference type="InterPro" id="IPR047575">
    <property type="entry name" value="Sm"/>
</dbReference>
<dbReference type="Proteomes" id="UP000294614">
    <property type="component" value="Unassembled WGS sequence"/>
</dbReference>
<dbReference type="PANTHER" id="PTHR34772">
    <property type="entry name" value="RNA-BINDING PROTEIN HFQ"/>
    <property type="match status" value="1"/>
</dbReference>
<keyword evidence="2" id="KW-0346">Stress response</keyword>
<organism evidence="4 5">
    <name type="scientific">Seleniivibrio woodruffii</name>
    <dbReference type="NCBI Taxonomy" id="1078050"/>
    <lineage>
        <taxon>Bacteria</taxon>
        <taxon>Pseudomonadati</taxon>
        <taxon>Deferribacterota</taxon>
        <taxon>Deferribacteres</taxon>
        <taxon>Deferribacterales</taxon>
        <taxon>Geovibrionaceae</taxon>
        <taxon>Seleniivibrio</taxon>
    </lineage>
</organism>
<dbReference type="RefSeq" id="WP_132871288.1">
    <property type="nucleotide sequence ID" value="NZ_JAJUHT010000003.1"/>
</dbReference>
<proteinExistence type="predicted"/>
<dbReference type="Pfam" id="PF17209">
    <property type="entry name" value="Hfq"/>
    <property type="match status" value="2"/>
</dbReference>
<protein>
    <submittedName>
        <fullName evidence="4">Host factor-I protein</fullName>
    </submittedName>
</protein>
<feature type="domain" description="Sm" evidence="3">
    <location>
        <begin position="104"/>
        <end position="164"/>
    </location>
</feature>
<keyword evidence="5" id="KW-1185">Reference proteome</keyword>
<evidence type="ECO:0000256" key="1">
    <source>
        <dbReference type="ARBA" id="ARBA00022884"/>
    </source>
</evidence>
<evidence type="ECO:0000313" key="5">
    <source>
        <dbReference type="Proteomes" id="UP000294614"/>
    </source>
</evidence>
<dbReference type="GO" id="GO:0003723">
    <property type="term" value="F:RNA binding"/>
    <property type="evidence" value="ECO:0007669"/>
    <property type="project" value="UniProtKB-KW"/>
</dbReference>
<dbReference type="InterPro" id="IPR010920">
    <property type="entry name" value="LSM_dom_sf"/>
</dbReference>
<evidence type="ECO:0000259" key="3">
    <source>
        <dbReference type="PROSITE" id="PS52002"/>
    </source>
</evidence>
<dbReference type="InterPro" id="IPR005001">
    <property type="entry name" value="Hfq"/>
</dbReference>
<dbReference type="AlphaFoldDB" id="A0A4R1KB28"/>
<dbReference type="CDD" id="cd01716">
    <property type="entry name" value="Hfq"/>
    <property type="match status" value="1"/>
</dbReference>
<dbReference type="GO" id="GO:0043487">
    <property type="term" value="P:regulation of RNA stability"/>
    <property type="evidence" value="ECO:0007669"/>
    <property type="project" value="TreeGrafter"/>
</dbReference>
<evidence type="ECO:0000256" key="2">
    <source>
        <dbReference type="ARBA" id="ARBA00023016"/>
    </source>
</evidence>
<evidence type="ECO:0000313" key="4">
    <source>
        <dbReference type="EMBL" id="TCK61748.1"/>
    </source>
</evidence>
<comment type="caution">
    <text evidence="4">The sequence shown here is derived from an EMBL/GenBank/DDBJ whole genome shotgun (WGS) entry which is preliminary data.</text>
</comment>
<keyword evidence="1" id="KW-0694">RNA-binding</keyword>
<dbReference type="OrthoDB" id="9799751at2"/>
<dbReference type="EMBL" id="SMGG01000003">
    <property type="protein sequence ID" value="TCK61748.1"/>
    <property type="molecule type" value="Genomic_DNA"/>
</dbReference>
<gene>
    <name evidence="4" type="ORF">C8D98_0254</name>
</gene>
<dbReference type="GO" id="GO:0045974">
    <property type="term" value="P:regulation of translation, ncRNA-mediated"/>
    <property type="evidence" value="ECO:0007669"/>
    <property type="project" value="TreeGrafter"/>
</dbReference>